<feature type="compositionally biased region" description="Low complexity" evidence="1">
    <location>
        <begin position="214"/>
        <end position="227"/>
    </location>
</feature>
<feature type="domain" description="Myb/SANT-like" evidence="3">
    <location>
        <begin position="29"/>
        <end position="120"/>
    </location>
</feature>
<dbReference type="InterPro" id="IPR045026">
    <property type="entry name" value="LIMYB"/>
</dbReference>
<dbReference type="EMBL" id="JAXIOK010000016">
    <property type="protein sequence ID" value="KAK4753213.1"/>
    <property type="molecule type" value="Genomic_DNA"/>
</dbReference>
<keyword evidence="5" id="KW-1185">Reference proteome</keyword>
<evidence type="ECO:0000256" key="2">
    <source>
        <dbReference type="SAM" id="SignalP"/>
    </source>
</evidence>
<dbReference type="PANTHER" id="PTHR47584:SF14">
    <property type="entry name" value="L10-INTERACTING MYB DOMAIN-CONTAINING PROTEIN-LIKE"/>
    <property type="match status" value="1"/>
</dbReference>
<dbReference type="PANTHER" id="PTHR47584">
    <property type="match status" value="1"/>
</dbReference>
<keyword evidence="2" id="KW-0732">Signal</keyword>
<evidence type="ECO:0000259" key="3">
    <source>
        <dbReference type="Pfam" id="PF12776"/>
    </source>
</evidence>
<feature type="region of interest" description="Disordered" evidence="1">
    <location>
        <begin position="172"/>
        <end position="192"/>
    </location>
</feature>
<accession>A0AAN7PT61</accession>
<sequence>MSLAMFALLRPLLFQMSGQQRYRMDTKDWPMENELAFIHILLGKLKQSGNISFKRAIWSEMDNELFTVVGERYGVEKLRGKFNRLRKKYREFSELISHDHVVWDHASNKVLAPEDVWSNFCLRGKSFKAFRKRGCDHFDLLGQIFGGSSPSGLAQHSSSTHEQLEEEFIATKVSGSEQDSPSEGEGDSESFKDLVGKRTGQLVLEERCKKRNTTESTVEASVSTKSEVPNKTKCGSGNSMSERARTRTPNKITDPYSIELCMDALNSMEDISTASYNACLEKFTDRIWRKMFMMMPVSRRKGWLEGLIYG</sequence>
<evidence type="ECO:0000256" key="1">
    <source>
        <dbReference type="SAM" id="MobiDB-lite"/>
    </source>
</evidence>
<reference evidence="4 5" key="1">
    <citation type="journal article" date="2023" name="Hortic Res">
        <title>Pangenome of water caltrop reveals structural variations and asymmetric subgenome divergence after allopolyploidization.</title>
        <authorList>
            <person name="Zhang X."/>
            <person name="Chen Y."/>
            <person name="Wang L."/>
            <person name="Yuan Y."/>
            <person name="Fang M."/>
            <person name="Shi L."/>
            <person name="Lu R."/>
            <person name="Comes H.P."/>
            <person name="Ma Y."/>
            <person name="Chen Y."/>
            <person name="Huang G."/>
            <person name="Zhou Y."/>
            <person name="Zheng Z."/>
            <person name="Qiu Y."/>
        </authorList>
    </citation>
    <scope>NUCLEOTIDE SEQUENCE [LARGE SCALE GENOMIC DNA]</scope>
    <source>
        <tissue evidence="4">Roots</tissue>
    </source>
</reference>
<feature type="signal peptide" evidence="2">
    <location>
        <begin position="1"/>
        <end position="19"/>
    </location>
</feature>
<dbReference type="Proteomes" id="UP001345219">
    <property type="component" value="Chromosome 16"/>
</dbReference>
<proteinExistence type="predicted"/>
<evidence type="ECO:0000313" key="4">
    <source>
        <dbReference type="EMBL" id="KAK4753213.1"/>
    </source>
</evidence>
<dbReference type="InterPro" id="IPR024752">
    <property type="entry name" value="Myb/SANT-like_dom"/>
</dbReference>
<dbReference type="AlphaFoldDB" id="A0AAN7PT61"/>
<organism evidence="4 5">
    <name type="scientific">Trapa incisa</name>
    <dbReference type="NCBI Taxonomy" id="236973"/>
    <lineage>
        <taxon>Eukaryota</taxon>
        <taxon>Viridiplantae</taxon>
        <taxon>Streptophyta</taxon>
        <taxon>Embryophyta</taxon>
        <taxon>Tracheophyta</taxon>
        <taxon>Spermatophyta</taxon>
        <taxon>Magnoliopsida</taxon>
        <taxon>eudicotyledons</taxon>
        <taxon>Gunneridae</taxon>
        <taxon>Pentapetalae</taxon>
        <taxon>rosids</taxon>
        <taxon>malvids</taxon>
        <taxon>Myrtales</taxon>
        <taxon>Lythraceae</taxon>
        <taxon>Trapa</taxon>
    </lineage>
</organism>
<evidence type="ECO:0000313" key="5">
    <source>
        <dbReference type="Proteomes" id="UP001345219"/>
    </source>
</evidence>
<feature type="chain" id="PRO_5043018084" description="Myb/SANT-like domain-containing protein" evidence="2">
    <location>
        <begin position="20"/>
        <end position="310"/>
    </location>
</feature>
<feature type="region of interest" description="Disordered" evidence="1">
    <location>
        <begin position="213"/>
        <end position="247"/>
    </location>
</feature>
<dbReference type="Pfam" id="PF12776">
    <property type="entry name" value="Myb_DNA-bind_3"/>
    <property type="match status" value="1"/>
</dbReference>
<feature type="compositionally biased region" description="Polar residues" evidence="1">
    <location>
        <begin position="233"/>
        <end position="247"/>
    </location>
</feature>
<gene>
    <name evidence="4" type="ORF">SAY87_022011</name>
</gene>
<name>A0AAN7PT61_9MYRT</name>
<protein>
    <recommendedName>
        <fullName evidence="3">Myb/SANT-like domain-containing protein</fullName>
    </recommendedName>
</protein>
<comment type="caution">
    <text evidence="4">The sequence shown here is derived from an EMBL/GenBank/DDBJ whole genome shotgun (WGS) entry which is preliminary data.</text>
</comment>